<dbReference type="InterPro" id="IPR050833">
    <property type="entry name" value="Poly_Biosynth_Transport"/>
</dbReference>
<dbReference type="Pfam" id="PF01554">
    <property type="entry name" value="MatE"/>
    <property type="match status" value="1"/>
</dbReference>
<evidence type="ECO:0000313" key="8">
    <source>
        <dbReference type="EMBL" id="GIH77223.1"/>
    </source>
</evidence>
<feature type="region of interest" description="Disordered" evidence="6">
    <location>
        <begin position="242"/>
        <end position="261"/>
    </location>
</feature>
<dbReference type="GO" id="GO:0005886">
    <property type="term" value="C:plasma membrane"/>
    <property type="evidence" value="ECO:0007669"/>
    <property type="project" value="UniProtKB-SubCell"/>
</dbReference>
<dbReference type="PANTHER" id="PTHR30250:SF11">
    <property type="entry name" value="O-ANTIGEN TRANSPORTER-RELATED"/>
    <property type="match status" value="1"/>
</dbReference>
<feature type="transmembrane region" description="Helical" evidence="7">
    <location>
        <begin position="488"/>
        <end position="507"/>
    </location>
</feature>
<feature type="transmembrane region" description="Helical" evidence="7">
    <location>
        <begin position="393"/>
        <end position="414"/>
    </location>
</feature>
<evidence type="ECO:0000256" key="3">
    <source>
        <dbReference type="ARBA" id="ARBA00022692"/>
    </source>
</evidence>
<evidence type="ECO:0000256" key="2">
    <source>
        <dbReference type="ARBA" id="ARBA00022475"/>
    </source>
</evidence>
<evidence type="ECO:0000256" key="5">
    <source>
        <dbReference type="ARBA" id="ARBA00023136"/>
    </source>
</evidence>
<evidence type="ECO:0008006" key="10">
    <source>
        <dbReference type="Google" id="ProtNLM"/>
    </source>
</evidence>
<evidence type="ECO:0000256" key="1">
    <source>
        <dbReference type="ARBA" id="ARBA00004651"/>
    </source>
</evidence>
<dbReference type="PANTHER" id="PTHR30250">
    <property type="entry name" value="PST FAMILY PREDICTED COLANIC ACID TRANSPORTER"/>
    <property type="match status" value="1"/>
</dbReference>
<comment type="subcellular location">
    <subcellularLocation>
        <location evidence="1">Cell membrane</location>
        <topology evidence="1">Multi-pass membrane protein</topology>
    </subcellularLocation>
</comment>
<proteinExistence type="predicted"/>
<keyword evidence="9" id="KW-1185">Reference proteome</keyword>
<feature type="compositionally biased region" description="Polar residues" evidence="6">
    <location>
        <begin position="86"/>
        <end position="112"/>
    </location>
</feature>
<name>A0A8J3W663_9ACTN</name>
<keyword evidence="4 7" id="KW-1133">Transmembrane helix</keyword>
<evidence type="ECO:0000256" key="4">
    <source>
        <dbReference type="ARBA" id="ARBA00022989"/>
    </source>
</evidence>
<feature type="transmembrane region" description="Helical" evidence="7">
    <location>
        <begin position="20"/>
        <end position="40"/>
    </location>
</feature>
<dbReference type="AlphaFoldDB" id="A0A8J3W663"/>
<dbReference type="EMBL" id="BOOH01000026">
    <property type="protein sequence ID" value="GIH77223.1"/>
    <property type="molecule type" value="Genomic_DNA"/>
</dbReference>
<sequence length="543" mass="54907">MAALNTPVPRVPGGLARHGLAGLAGAGISAAVQFLTVVLLTRSTGQETAGTFFTATALCLMTAGVLRMDAGNGLIHFLARTRRTDSGPTASQDDSGPASSQDDSGPTTSQECSGPAASRGGPGAAASYLRAALVPVLALSVTAAVTVMIITVVAAGGVVPSREVIPAGAPGAVLVAALALPVIVCSDVLVAATRGLGTMRLTALLDGVLRPLGQLILLALVLPALLGDPGIPALGTAPGASSDLGTAPGASSGLGVSDPHGGPARPDVPGLAVLLAAWALPYLPVVLLAALWLRRRLPRAPRARGAARELWRHTWPRSAAAAVQAVFQRFDIVIVAALAGAAEAAVYTAATRFKAVGQLAGQGLAQAAQPRLVRALAEGDLLRARRIYQTTTAWLVLLTWPVWLAYAALAPWLLGLFGDGGSGGDGYASGVPVALVLAATMMIATACGMADVALTAAGHTRASLANLLAALAVTAALGVALIPSLGALGAALGWSAGVLVKNLLPLWRLHRRYGLRPFGRHTLPACAPWRRPDAAPALAFRRS</sequence>
<accession>A0A8J3W663</accession>
<organism evidence="8 9">
    <name type="scientific">Planobispora longispora</name>
    <dbReference type="NCBI Taxonomy" id="28887"/>
    <lineage>
        <taxon>Bacteria</taxon>
        <taxon>Bacillati</taxon>
        <taxon>Actinomycetota</taxon>
        <taxon>Actinomycetes</taxon>
        <taxon>Streptosporangiales</taxon>
        <taxon>Streptosporangiaceae</taxon>
        <taxon>Planobispora</taxon>
    </lineage>
</organism>
<feature type="transmembrane region" description="Helical" evidence="7">
    <location>
        <begin position="171"/>
        <end position="192"/>
    </location>
</feature>
<dbReference type="Proteomes" id="UP000616724">
    <property type="component" value="Unassembled WGS sequence"/>
</dbReference>
<evidence type="ECO:0000256" key="7">
    <source>
        <dbReference type="SAM" id="Phobius"/>
    </source>
</evidence>
<gene>
    <name evidence="8" type="ORF">Plo01_36520</name>
</gene>
<feature type="transmembrane region" description="Helical" evidence="7">
    <location>
        <begin position="271"/>
        <end position="293"/>
    </location>
</feature>
<dbReference type="RefSeq" id="WP_239316581.1">
    <property type="nucleotide sequence ID" value="NZ_BOOH01000026.1"/>
</dbReference>
<dbReference type="InterPro" id="IPR002528">
    <property type="entry name" value="MATE_fam"/>
</dbReference>
<evidence type="ECO:0000313" key="9">
    <source>
        <dbReference type="Proteomes" id="UP000616724"/>
    </source>
</evidence>
<feature type="transmembrane region" description="Helical" evidence="7">
    <location>
        <begin position="464"/>
        <end position="482"/>
    </location>
</feature>
<keyword evidence="2" id="KW-1003">Cell membrane</keyword>
<feature type="transmembrane region" description="Helical" evidence="7">
    <location>
        <begin position="136"/>
        <end position="159"/>
    </location>
</feature>
<reference evidence="8 9" key="1">
    <citation type="submission" date="2021-01" db="EMBL/GenBank/DDBJ databases">
        <title>Whole genome shotgun sequence of Planobispora longispora NBRC 13918.</title>
        <authorList>
            <person name="Komaki H."/>
            <person name="Tamura T."/>
        </authorList>
    </citation>
    <scope>NUCLEOTIDE SEQUENCE [LARGE SCALE GENOMIC DNA]</scope>
    <source>
        <strain evidence="8 9">NBRC 13918</strain>
    </source>
</reference>
<keyword evidence="3 7" id="KW-0812">Transmembrane</keyword>
<keyword evidence="5 7" id="KW-0472">Membrane</keyword>
<dbReference type="GO" id="GO:0042910">
    <property type="term" value="F:xenobiotic transmembrane transporter activity"/>
    <property type="evidence" value="ECO:0007669"/>
    <property type="project" value="InterPro"/>
</dbReference>
<protein>
    <recommendedName>
        <fullName evidence="10">Polysaccharide biosynthesis protein</fullName>
    </recommendedName>
</protein>
<dbReference type="GO" id="GO:0015297">
    <property type="term" value="F:antiporter activity"/>
    <property type="evidence" value="ECO:0007669"/>
    <property type="project" value="InterPro"/>
</dbReference>
<evidence type="ECO:0000256" key="6">
    <source>
        <dbReference type="SAM" id="MobiDB-lite"/>
    </source>
</evidence>
<comment type="caution">
    <text evidence="8">The sequence shown here is derived from an EMBL/GenBank/DDBJ whole genome shotgun (WGS) entry which is preliminary data.</text>
</comment>
<feature type="transmembrane region" description="Helical" evidence="7">
    <location>
        <begin position="434"/>
        <end position="457"/>
    </location>
</feature>
<feature type="region of interest" description="Disordered" evidence="6">
    <location>
        <begin position="84"/>
        <end position="118"/>
    </location>
</feature>
<feature type="transmembrane region" description="Helical" evidence="7">
    <location>
        <begin position="204"/>
        <end position="226"/>
    </location>
</feature>